<protein>
    <submittedName>
        <fullName evidence="1">Uncharacterized protein</fullName>
    </submittedName>
</protein>
<name>A0A182U5R8_9DIPT</name>
<dbReference type="VEuPathDB" id="VectorBase:AMEC014407"/>
<evidence type="ECO:0000313" key="1">
    <source>
        <dbReference type="EnsemblMetazoa" id="AMEC014407-PA"/>
    </source>
</evidence>
<dbReference type="EnsemblMetazoa" id="AMEC014407-RA">
    <property type="protein sequence ID" value="AMEC014407-PA"/>
    <property type="gene ID" value="AMEC014407"/>
</dbReference>
<dbReference type="AlphaFoldDB" id="A0A182U5R8"/>
<dbReference type="Proteomes" id="UP000075902">
    <property type="component" value="Unassembled WGS sequence"/>
</dbReference>
<evidence type="ECO:0000313" key="2">
    <source>
        <dbReference type="Proteomes" id="UP000075902"/>
    </source>
</evidence>
<accession>A0A182U5R8</accession>
<reference evidence="2" key="1">
    <citation type="submission" date="2014-01" db="EMBL/GenBank/DDBJ databases">
        <title>The Genome Sequence of Anopheles melas CM1001059_A (V2).</title>
        <authorList>
            <consortium name="The Broad Institute Genomics Platform"/>
            <person name="Neafsey D.E."/>
            <person name="Besansky N."/>
            <person name="Howell P."/>
            <person name="Walton C."/>
            <person name="Young S.K."/>
            <person name="Zeng Q."/>
            <person name="Gargeya S."/>
            <person name="Fitzgerald M."/>
            <person name="Haas B."/>
            <person name="Abouelleil A."/>
            <person name="Allen A.W."/>
            <person name="Alvarado L."/>
            <person name="Arachchi H.M."/>
            <person name="Berlin A.M."/>
            <person name="Chapman S.B."/>
            <person name="Gainer-Dewar J."/>
            <person name="Goldberg J."/>
            <person name="Griggs A."/>
            <person name="Gujja S."/>
            <person name="Hansen M."/>
            <person name="Howarth C."/>
            <person name="Imamovic A."/>
            <person name="Ireland A."/>
            <person name="Larimer J."/>
            <person name="McCowan C."/>
            <person name="Murphy C."/>
            <person name="Pearson M."/>
            <person name="Poon T.W."/>
            <person name="Priest M."/>
            <person name="Roberts A."/>
            <person name="Saif S."/>
            <person name="Shea T."/>
            <person name="Sisk P."/>
            <person name="Sykes S."/>
            <person name="Wortman J."/>
            <person name="Nusbaum C."/>
            <person name="Birren B."/>
        </authorList>
    </citation>
    <scope>NUCLEOTIDE SEQUENCE [LARGE SCALE GENOMIC DNA]</scope>
    <source>
        <strain evidence="2">CM1001059</strain>
    </source>
</reference>
<keyword evidence="2" id="KW-1185">Reference proteome</keyword>
<sequence length="142" mass="16274">MIAAEDRLIVSEKDDTNQQTHDADTYAGKISSNVACCMISFAVALNVSDRLRSSPGVSSSRKRREFSLINWLPAWLRTGSPRNRSFMSNRPFSIWMRTTSFFTRTYSLPSLAYFSHSSFTRAWLFSVCGEWGRTNKREREAV</sequence>
<reference evidence="1" key="2">
    <citation type="submission" date="2020-05" db="UniProtKB">
        <authorList>
            <consortium name="EnsemblMetazoa"/>
        </authorList>
    </citation>
    <scope>IDENTIFICATION</scope>
    <source>
        <strain evidence="1">CM1001059</strain>
    </source>
</reference>
<organism evidence="1 2">
    <name type="scientific">Anopheles melas</name>
    <dbReference type="NCBI Taxonomy" id="34690"/>
    <lineage>
        <taxon>Eukaryota</taxon>
        <taxon>Metazoa</taxon>
        <taxon>Ecdysozoa</taxon>
        <taxon>Arthropoda</taxon>
        <taxon>Hexapoda</taxon>
        <taxon>Insecta</taxon>
        <taxon>Pterygota</taxon>
        <taxon>Neoptera</taxon>
        <taxon>Endopterygota</taxon>
        <taxon>Diptera</taxon>
        <taxon>Nematocera</taxon>
        <taxon>Culicoidea</taxon>
        <taxon>Culicidae</taxon>
        <taxon>Anophelinae</taxon>
        <taxon>Anopheles</taxon>
    </lineage>
</organism>
<proteinExistence type="predicted"/>